<evidence type="ECO:0000256" key="1">
    <source>
        <dbReference type="SAM" id="Phobius"/>
    </source>
</evidence>
<organism evidence="2">
    <name type="scientific">Rhodococcus sp. D-6</name>
    <dbReference type="NCBI Taxonomy" id="1387842"/>
    <lineage>
        <taxon>Bacteria</taxon>
        <taxon>Bacillati</taxon>
        <taxon>Actinomycetota</taxon>
        <taxon>Actinomycetes</taxon>
        <taxon>Mycobacteriales</taxon>
        <taxon>Nocardiaceae</taxon>
        <taxon>Rhodococcus</taxon>
    </lineage>
</organism>
<keyword evidence="1" id="KW-0812">Transmembrane</keyword>
<feature type="transmembrane region" description="Helical" evidence="1">
    <location>
        <begin position="49"/>
        <end position="73"/>
    </location>
</feature>
<dbReference type="EMBL" id="CP132970">
    <property type="protein sequence ID" value="XBW04787.1"/>
    <property type="molecule type" value="Genomic_DNA"/>
</dbReference>
<feature type="transmembrane region" description="Helical" evidence="1">
    <location>
        <begin position="12"/>
        <end position="29"/>
    </location>
</feature>
<evidence type="ECO:0000313" key="2">
    <source>
        <dbReference type="EMBL" id="XBW04787.1"/>
    </source>
</evidence>
<dbReference type="AlphaFoldDB" id="A0AAU7UYH6"/>
<dbReference type="RefSeq" id="WP_024103337.1">
    <property type="nucleotide sequence ID" value="NZ_CP132970.1"/>
</dbReference>
<dbReference type="GeneID" id="29940905"/>
<dbReference type="KEGG" id="rhox:RBB84_02055"/>
<accession>A0AAU7UYH6</accession>
<proteinExistence type="predicted"/>
<feature type="transmembrane region" description="Helical" evidence="1">
    <location>
        <begin position="80"/>
        <end position="101"/>
    </location>
</feature>
<name>A0AAU7UYH6_9NOCA</name>
<keyword evidence="1" id="KW-1133">Transmembrane helix</keyword>
<keyword evidence="1" id="KW-0472">Membrane</keyword>
<sequence length="108" mass="12014">MSERRGEYRLALLWWSAFAGILVCALSYWPAVMAMQRAFDVPSFPPGGVDYWLCWAAPLVAVATVGAVAFLVWRRARLALAGFLVAFLLTGLCMGMFGYSVDSMPYYM</sequence>
<reference evidence="2" key="1">
    <citation type="submission" date="2023-08" db="EMBL/GenBank/DDBJ databases">
        <title>The novel hydrolase IpcH responsible for the initial isoprocarb degradation step in Rhodococcus sp. D-6.</title>
        <authorList>
            <person name="Zhu Q."/>
        </authorList>
    </citation>
    <scope>NUCLEOTIDE SEQUENCE</scope>
    <source>
        <strain evidence="2">D-6</strain>
    </source>
</reference>
<protein>
    <submittedName>
        <fullName evidence="2">Uncharacterized protein</fullName>
    </submittedName>
</protein>
<gene>
    <name evidence="2" type="ORF">RBB84_02055</name>
</gene>